<protein>
    <submittedName>
        <fullName evidence="2">Cellulose biosynthesis protein BcsQ</fullName>
    </submittedName>
</protein>
<feature type="domain" description="AAA" evidence="1">
    <location>
        <begin position="1"/>
        <end position="194"/>
    </location>
</feature>
<dbReference type="Proteomes" id="UP000190911">
    <property type="component" value="Chromosome I"/>
</dbReference>
<evidence type="ECO:0000259" key="1">
    <source>
        <dbReference type="Pfam" id="PF13614"/>
    </source>
</evidence>
<dbReference type="Gene3D" id="3.40.50.300">
    <property type="entry name" value="P-loop containing nucleotide triphosphate hydrolases"/>
    <property type="match status" value="1"/>
</dbReference>
<reference evidence="2 3" key="1">
    <citation type="submission" date="2016-11" db="EMBL/GenBank/DDBJ databases">
        <authorList>
            <person name="Jaros S."/>
            <person name="Januszkiewicz K."/>
            <person name="Wedrychowicz H."/>
        </authorList>
    </citation>
    <scope>NUCLEOTIDE SEQUENCE [LARGE SCALE GENOMIC DNA]</scope>
    <source>
        <strain evidence="2 3">ACAM 12</strain>
    </source>
</reference>
<dbReference type="InterPro" id="IPR025669">
    <property type="entry name" value="AAA_dom"/>
</dbReference>
<gene>
    <name evidence="2" type="ORF">SAMN05878437_2296</name>
</gene>
<dbReference type="SUPFAM" id="SSF52540">
    <property type="entry name" value="P-loop containing nucleoside triphosphate hydrolases"/>
    <property type="match status" value="1"/>
</dbReference>
<evidence type="ECO:0000313" key="2">
    <source>
        <dbReference type="EMBL" id="SHM31009.1"/>
    </source>
</evidence>
<dbReference type="Pfam" id="PF13614">
    <property type="entry name" value="AAA_31"/>
    <property type="match status" value="1"/>
</dbReference>
<dbReference type="EMBL" id="LT670847">
    <property type="protein sequence ID" value="SHM31009.1"/>
    <property type="molecule type" value="Genomic_DNA"/>
</dbReference>
<dbReference type="InterPro" id="IPR027417">
    <property type="entry name" value="P-loop_NTPase"/>
</dbReference>
<dbReference type="InterPro" id="IPR050678">
    <property type="entry name" value="DNA_Partitioning_ATPase"/>
</dbReference>
<dbReference type="PANTHER" id="PTHR13696">
    <property type="entry name" value="P-LOOP CONTAINING NUCLEOSIDE TRIPHOSPHATE HYDROLASE"/>
    <property type="match status" value="1"/>
</dbReference>
<dbReference type="OrthoDB" id="9815116at2"/>
<name>A0A1M7HRH7_9GAMM</name>
<evidence type="ECO:0000313" key="3">
    <source>
        <dbReference type="Proteomes" id="UP000190911"/>
    </source>
</evidence>
<organism evidence="2 3">
    <name type="scientific">Vreelandella subglaciescola</name>
    <dbReference type="NCBI Taxonomy" id="29571"/>
    <lineage>
        <taxon>Bacteria</taxon>
        <taxon>Pseudomonadati</taxon>
        <taxon>Pseudomonadota</taxon>
        <taxon>Gammaproteobacteria</taxon>
        <taxon>Oceanospirillales</taxon>
        <taxon>Halomonadaceae</taxon>
        <taxon>Vreelandella</taxon>
    </lineage>
</organism>
<dbReference type="AlphaFoldDB" id="A0A1M7HRH7"/>
<dbReference type="PANTHER" id="PTHR13696:SF52">
    <property type="entry name" value="PARA FAMILY PROTEIN CT_582"/>
    <property type="match status" value="1"/>
</dbReference>
<keyword evidence="3" id="KW-1185">Reference proteome</keyword>
<dbReference type="RefSeq" id="WP_079553760.1">
    <property type="nucleotide sequence ID" value="NZ_LT670847.1"/>
</dbReference>
<sequence>MKLLSLFSHKGGVSKTTTTFNLGWQLADKGHKTLIVDADPQCNLTALVLDYNSVRDIEDFYKENPGSDLSAGLRPVMSGRLTGLQPGNPVKTGNDNLYLYCGNLALSEMETQMSVALTTSTAIPAIKNLPGSIGELLRLTGETHGFEYVLIDMSPSVGALNECLLMSSDYFIVPTSPDFFCAQAIKSLSNVIPKWNADVAPFRDSEIDYKIPEIPPKFIGFISQRYRPRSGAPAKSFQRWIDVIKETVSTELIPALDSIGMTITNDEFAQYSRTDEPYNLANVADFNSLIAQSQKFNVPIFALSDEQLEQSGVILDNMKESRDNFNEVFENLADELHQIMRNV</sequence>
<dbReference type="CDD" id="cd02042">
    <property type="entry name" value="ParAB_family"/>
    <property type="match status" value="1"/>
</dbReference>
<accession>A0A1M7HRH7</accession>
<dbReference type="STRING" id="29571.SAMN05878437_2296"/>
<dbReference type="InParanoid" id="A0A1M7HRH7"/>
<proteinExistence type="predicted"/>